<dbReference type="SMART" id="SM00490">
    <property type="entry name" value="HELICc"/>
    <property type="match status" value="1"/>
</dbReference>
<sequence>MHHSSLHLRSDNEAPENLLAFLDGRTLSSEVSEAEPERPKKRRRLTGPNTSKTPLNSSDSDDFLTLGRVDIKIAFRKSPSDSYPSPCPDDNDKEHQVLLQRFMERNDGEYSCRITTVSGFTLVDEVIRSSIDAQTLAVLEIAIKPQGRRQQRNVCRSTFTLSKSLGFGHGAKKSGFEHDAGIYTLDLCVRILMPNARSLSDSIGISRNDILDICATESIPEKTEPWCPRDFYDNVHVPKSDSVTPDVLSTDQLQCELYSFQKRAVQWLLWREGAVEARGCPEEFPGLLPHGFVRTRDGDGRQCLVSHFWGMATTDEQVPVHMSSQPKGGILAEEMGLGKTVEILSIIIKHRWDPAKQSPSPLNVPRSPATLIITPPAILQQWKTELRGLAPSLSVFVYEGLRVEAGKSDHEALITLCMQHDVVLTTYNILAREIHYAETSDRSLRHEKRYEKRMSPLIQIHWWRVVLDEAQMVESGVSNAARVAKLIPRDIAWCVSGTPVKKDARDLFGLVDFLRYKPYCDLPTHCLLKLVTQHKDIFKQIFRTLTLRHTKDQIKEDLQLPPQRRVVITVPFTLIEEQNYSTLFEQMTEDCGLALDGTPRTDDWNPDSHATIEKMQKWLIRLRQTCLHPEVGVRNRRALGNIKGPLRTVGEVLEVMIEQNEVAARLEERMVLLSQARRGQILEHAEESGEALKIWLLTLEDAKSIVHDCRQQLKAEIDRLGLTEEAMGESDEIEAATVIRTGPHRQRLRAAIEIEHMCTFFIANAYYQIKTNERTTEPDSREFIELQRKEESNYERAKTLRKELLREAHNKAETLMSKINEKVDANSLVNIPNIPPFKHRGGIESRTIFERLEHMIVVMQTQAAQINEWRDKTIGLLLLTLVDEEEADLEGDEYETSTKRQDEVYVYVDVLRALIADRHDVITGQSNELIKHEVSVAFKQAKEGNGHSPELLLTLLSRRNRIKPAEDVGSLRGMITEFRELKVTLRAASERGNSRAAAELLIVNVTLENLHQISTEQTKAVAGLDHEIDLFKDTMNMRLDYYRQLQQISDTVSPYEEDLSAEARNGILLEKKAFESSTKARIATLKSRGRYLVHLRDEADNAESQKICIICQQSFERGLLTSCGHSYCAECFRYWWQSHRNCPTCKKRLSKNDLHQITYVFKSLIVRNRRQEEADPSASYKPQQLTMQEEGQTNEKAVSVANGKESSAIIYSEIRGNVLDQIKNIDLDGSFGTKIDTIARHIVWIREHDPGAKSIVFSQYRDFLDVLARAFTQFRIDYTGIDRKDGIQKFMNDPSKECFFLHAKAHSSGLNLVNATHVFLCEPLINTAIELQAIARVHRIGQHQPTTVWMYIVEDTVERSIYDISVTRRLTHISEKEDASLEKTIDAANTMELEERPIGNLLAKGSSGGELVGKEDLWSCLFRQRPGHDRYSQEAEREIARYVGGNAAEARRDSDEQSWNEHMSQ</sequence>
<dbReference type="Gene3D" id="3.40.50.300">
    <property type="entry name" value="P-loop containing nucleotide triphosphate hydrolases"/>
    <property type="match status" value="1"/>
</dbReference>
<keyword evidence="5" id="KW-0175">Coiled coil</keyword>
<dbReference type="InterPro" id="IPR052583">
    <property type="entry name" value="ATP-helicase/E3_Ub-Ligase"/>
</dbReference>
<dbReference type="GO" id="GO:0005634">
    <property type="term" value="C:nucleus"/>
    <property type="evidence" value="ECO:0007669"/>
    <property type="project" value="TreeGrafter"/>
</dbReference>
<dbReference type="Pfam" id="PF00176">
    <property type="entry name" value="SNF2-rel_dom"/>
    <property type="match status" value="1"/>
</dbReference>
<gene>
    <name evidence="10" type="ORF">IMSHALPRED_002703</name>
</gene>
<comment type="caution">
    <text evidence="10">The sequence shown here is derived from an EMBL/GenBank/DDBJ whole genome shotgun (WGS) entry which is preliminary data.</text>
</comment>
<dbReference type="SUPFAM" id="SSF57850">
    <property type="entry name" value="RING/U-box"/>
    <property type="match status" value="1"/>
</dbReference>
<dbReference type="GO" id="GO:0005524">
    <property type="term" value="F:ATP binding"/>
    <property type="evidence" value="ECO:0007669"/>
    <property type="project" value="InterPro"/>
</dbReference>
<accession>A0A8H3F0D0</accession>
<feature type="region of interest" description="Disordered" evidence="6">
    <location>
        <begin position="25"/>
        <end position="61"/>
    </location>
</feature>
<keyword evidence="11" id="KW-1185">Reference proteome</keyword>
<dbReference type="OrthoDB" id="5330228at2759"/>
<dbReference type="CDD" id="cd18070">
    <property type="entry name" value="DEXQc_SHPRH"/>
    <property type="match status" value="1"/>
</dbReference>
<dbReference type="PROSITE" id="PS51192">
    <property type="entry name" value="HELICASE_ATP_BIND_1"/>
    <property type="match status" value="1"/>
</dbReference>
<dbReference type="Gene3D" id="3.30.40.10">
    <property type="entry name" value="Zinc/RING finger domain, C3HC4 (zinc finger)"/>
    <property type="match status" value="1"/>
</dbReference>
<dbReference type="SMART" id="SM00487">
    <property type="entry name" value="DEXDc"/>
    <property type="match status" value="1"/>
</dbReference>
<dbReference type="SMART" id="SM00184">
    <property type="entry name" value="RING"/>
    <property type="match status" value="1"/>
</dbReference>
<dbReference type="InterPro" id="IPR038718">
    <property type="entry name" value="SNF2-like_sf"/>
</dbReference>
<evidence type="ECO:0000259" key="9">
    <source>
        <dbReference type="PROSITE" id="PS51194"/>
    </source>
</evidence>
<name>A0A8H3F0D0_9LECA</name>
<dbReference type="GO" id="GO:0006974">
    <property type="term" value="P:DNA damage response"/>
    <property type="evidence" value="ECO:0007669"/>
    <property type="project" value="TreeGrafter"/>
</dbReference>
<feature type="compositionally biased region" description="Polar residues" evidence="6">
    <location>
        <begin position="1180"/>
        <end position="1193"/>
    </location>
</feature>
<dbReference type="PROSITE" id="PS50089">
    <property type="entry name" value="ZF_RING_2"/>
    <property type="match status" value="1"/>
</dbReference>
<keyword evidence="2" id="KW-0378">Hydrolase</keyword>
<dbReference type="InterPro" id="IPR000330">
    <property type="entry name" value="SNF2_N"/>
</dbReference>
<dbReference type="PANTHER" id="PTHR45865:SF1">
    <property type="entry name" value="E3 UBIQUITIN-PROTEIN LIGASE SHPRH"/>
    <property type="match status" value="1"/>
</dbReference>
<organism evidence="10 11">
    <name type="scientific">Imshaugia aleurites</name>
    <dbReference type="NCBI Taxonomy" id="172621"/>
    <lineage>
        <taxon>Eukaryota</taxon>
        <taxon>Fungi</taxon>
        <taxon>Dikarya</taxon>
        <taxon>Ascomycota</taxon>
        <taxon>Pezizomycotina</taxon>
        <taxon>Lecanoromycetes</taxon>
        <taxon>OSLEUM clade</taxon>
        <taxon>Lecanoromycetidae</taxon>
        <taxon>Lecanorales</taxon>
        <taxon>Lecanorineae</taxon>
        <taxon>Parmeliaceae</taxon>
        <taxon>Imshaugia</taxon>
    </lineage>
</organism>
<dbReference type="InterPro" id="IPR001650">
    <property type="entry name" value="Helicase_C-like"/>
</dbReference>
<evidence type="ECO:0000313" key="11">
    <source>
        <dbReference type="Proteomes" id="UP000664534"/>
    </source>
</evidence>
<feature type="domain" description="RING-type" evidence="7">
    <location>
        <begin position="1108"/>
        <end position="1146"/>
    </location>
</feature>
<evidence type="ECO:0000259" key="8">
    <source>
        <dbReference type="PROSITE" id="PS51192"/>
    </source>
</evidence>
<keyword evidence="4" id="KW-0863">Zinc-finger</keyword>
<evidence type="ECO:0000256" key="1">
    <source>
        <dbReference type="ARBA" id="ARBA00022741"/>
    </source>
</evidence>
<evidence type="ECO:0000256" key="2">
    <source>
        <dbReference type="ARBA" id="ARBA00022801"/>
    </source>
</evidence>
<protein>
    <submittedName>
        <fullName evidence="10">Uncharacterized protein</fullName>
    </submittedName>
</protein>
<dbReference type="GO" id="GO:0016787">
    <property type="term" value="F:hydrolase activity"/>
    <property type="evidence" value="ECO:0007669"/>
    <property type="project" value="UniProtKB-KW"/>
</dbReference>
<feature type="coiled-coil region" evidence="5">
    <location>
        <begin position="787"/>
        <end position="822"/>
    </location>
</feature>
<dbReference type="CDD" id="cd18793">
    <property type="entry name" value="SF2_C_SNF"/>
    <property type="match status" value="1"/>
</dbReference>
<evidence type="ECO:0000256" key="4">
    <source>
        <dbReference type="PROSITE-ProRule" id="PRU00175"/>
    </source>
</evidence>
<evidence type="ECO:0000259" key="7">
    <source>
        <dbReference type="PROSITE" id="PS50089"/>
    </source>
</evidence>
<dbReference type="InterPro" id="IPR049730">
    <property type="entry name" value="SNF2/RAD54-like_C"/>
</dbReference>
<dbReference type="EMBL" id="CAJPDT010000015">
    <property type="protein sequence ID" value="CAF9915799.1"/>
    <property type="molecule type" value="Genomic_DNA"/>
</dbReference>
<feature type="region of interest" description="Disordered" evidence="6">
    <location>
        <begin position="1172"/>
        <end position="1193"/>
    </location>
</feature>
<dbReference type="GO" id="GO:0061630">
    <property type="term" value="F:ubiquitin protein ligase activity"/>
    <property type="evidence" value="ECO:0007669"/>
    <property type="project" value="TreeGrafter"/>
</dbReference>
<dbReference type="Proteomes" id="UP000664534">
    <property type="component" value="Unassembled WGS sequence"/>
</dbReference>
<dbReference type="PANTHER" id="PTHR45865">
    <property type="entry name" value="E3 UBIQUITIN-PROTEIN LIGASE SHPRH FAMILY MEMBER"/>
    <property type="match status" value="1"/>
</dbReference>
<dbReference type="InterPro" id="IPR059033">
    <property type="entry name" value="C144_05_dom"/>
</dbReference>
<dbReference type="Pfam" id="PF13923">
    <property type="entry name" value="zf-C3HC4_2"/>
    <property type="match status" value="1"/>
</dbReference>
<dbReference type="SUPFAM" id="SSF52540">
    <property type="entry name" value="P-loop containing nucleoside triphosphate hydrolases"/>
    <property type="match status" value="2"/>
</dbReference>
<keyword evidence="4" id="KW-0479">Metal-binding</keyword>
<dbReference type="Gene3D" id="3.40.50.10810">
    <property type="entry name" value="Tandem AAA-ATPase domain"/>
    <property type="match status" value="1"/>
</dbReference>
<feature type="compositionally biased region" description="Polar residues" evidence="6">
    <location>
        <begin position="47"/>
        <end position="58"/>
    </location>
</feature>
<dbReference type="GO" id="GO:0008270">
    <property type="term" value="F:zinc ion binding"/>
    <property type="evidence" value="ECO:0007669"/>
    <property type="project" value="UniProtKB-KW"/>
</dbReference>
<dbReference type="Pfam" id="PF26021">
    <property type="entry name" value="Ferritin_C144_05"/>
    <property type="match status" value="1"/>
</dbReference>
<keyword evidence="3" id="KW-0067">ATP-binding</keyword>
<evidence type="ECO:0000256" key="6">
    <source>
        <dbReference type="SAM" id="MobiDB-lite"/>
    </source>
</evidence>
<dbReference type="Pfam" id="PF00271">
    <property type="entry name" value="Helicase_C"/>
    <property type="match status" value="1"/>
</dbReference>
<reference evidence="10" key="1">
    <citation type="submission" date="2021-03" db="EMBL/GenBank/DDBJ databases">
        <authorList>
            <person name="Tagirdzhanova G."/>
        </authorList>
    </citation>
    <scope>NUCLEOTIDE SEQUENCE</scope>
</reference>
<dbReference type="InterPro" id="IPR013083">
    <property type="entry name" value="Znf_RING/FYVE/PHD"/>
</dbReference>
<evidence type="ECO:0000313" key="10">
    <source>
        <dbReference type="EMBL" id="CAF9915799.1"/>
    </source>
</evidence>
<keyword evidence="1" id="KW-0547">Nucleotide-binding</keyword>
<proteinExistence type="predicted"/>
<evidence type="ECO:0000256" key="3">
    <source>
        <dbReference type="ARBA" id="ARBA00022840"/>
    </source>
</evidence>
<dbReference type="InterPro" id="IPR027417">
    <property type="entry name" value="P-loop_NTPase"/>
</dbReference>
<dbReference type="PROSITE" id="PS51194">
    <property type="entry name" value="HELICASE_CTER"/>
    <property type="match status" value="1"/>
</dbReference>
<feature type="domain" description="Helicase C-terminal" evidence="9">
    <location>
        <begin position="1237"/>
        <end position="1392"/>
    </location>
</feature>
<evidence type="ECO:0000256" key="5">
    <source>
        <dbReference type="SAM" id="Coils"/>
    </source>
</evidence>
<dbReference type="GO" id="GO:0000209">
    <property type="term" value="P:protein polyubiquitination"/>
    <property type="evidence" value="ECO:0007669"/>
    <property type="project" value="TreeGrafter"/>
</dbReference>
<keyword evidence="4" id="KW-0862">Zinc</keyword>
<feature type="domain" description="Helicase ATP-binding" evidence="8">
    <location>
        <begin position="320"/>
        <end position="517"/>
    </location>
</feature>
<dbReference type="InterPro" id="IPR014001">
    <property type="entry name" value="Helicase_ATP-bd"/>
</dbReference>
<dbReference type="InterPro" id="IPR001841">
    <property type="entry name" value="Znf_RING"/>
</dbReference>
<feature type="region of interest" description="Disordered" evidence="6">
    <location>
        <begin position="1443"/>
        <end position="1465"/>
    </location>
</feature>